<dbReference type="InterPro" id="IPR028082">
    <property type="entry name" value="Peripla_BP_I"/>
</dbReference>
<keyword evidence="6" id="KW-1185">Reference proteome</keyword>
<dbReference type="PANTHER" id="PTHR30483:SF6">
    <property type="entry name" value="PERIPLASMIC BINDING PROTEIN OF ABC TRANSPORTER FOR NATURAL AMINO ACIDS"/>
    <property type="match status" value="1"/>
</dbReference>
<organism evidence="5 6">
    <name type="scientific">Labrys wisconsinensis</name>
    <dbReference type="NCBI Taxonomy" id="425677"/>
    <lineage>
        <taxon>Bacteria</taxon>
        <taxon>Pseudomonadati</taxon>
        <taxon>Pseudomonadota</taxon>
        <taxon>Alphaproteobacteria</taxon>
        <taxon>Hyphomicrobiales</taxon>
        <taxon>Xanthobacteraceae</taxon>
        <taxon>Labrys</taxon>
    </lineage>
</organism>
<dbReference type="Gene3D" id="3.40.50.2300">
    <property type="match status" value="2"/>
</dbReference>
<dbReference type="InterPro" id="IPR028081">
    <property type="entry name" value="Leu-bd"/>
</dbReference>
<evidence type="ECO:0000313" key="5">
    <source>
        <dbReference type="EMBL" id="MDQ0470352.1"/>
    </source>
</evidence>
<dbReference type="CDD" id="cd06337">
    <property type="entry name" value="PBP1_ABC_ligand_binding-like"/>
    <property type="match status" value="1"/>
</dbReference>
<name>A0ABU0J7V4_9HYPH</name>
<dbReference type="Proteomes" id="UP001242480">
    <property type="component" value="Unassembled WGS sequence"/>
</dbReference>
<comment type="similarity">
    <text evidence="1">Belongs to the leucine-binding protein family.</text>
</comment>
<dbReference type="RefSeq" id="WP_307274271.1">
    <property type="nucleotide sequence ID" value="NZ_JAUSVX010000006.1"/>
</dbReference>
<dbReference type="PROSITE" id="PS51318">
    <property type="entry name" value="TAT"/>
    <property type="match status" value="1"/>
</dbReference>
<dbReference type="PANTHER" id="PTHR30483">
    <property type="entry name" value="LEUCINE-SPECIFIC-BINDING PROTEIN"/>
    <property type="match status" value="1"/>
</dbReference>
<evidence type="ECO:0000256" key="2">
    <source>
        <dbReference type="ARBA" id="ARBA00022729"/>
    </source>
</evidence>
<evidence type="ECO:0000313" key="6">
    <source>
        <dbReference type="Proteomes" id="UP001242480"/>
    </source>
</evidence>
<dbReference type="InterPro" id="IPR051010">
    <property type="entry name" value="BCAA_transport"/>
</dbReference>
<keyword evidence="2" id="KW-0732">Signal</keyword>
<protein>
    <submittedName>
        <fullName evidence="5">Branched-chain amino acid transport system substrate-binding protein</fullName>
    </submittedName>
</protein>
<evidence type="ECO:0000259" key="4">
    <source>
        <dbReference type="Pfam" id="PF13458"/>
    </source>
</evidence>
<proteinExistence type="inferred from homology"/>
<evidence type="ECO:0000256" key="3">
    <source>
        <dbReference type="ARBA" id="ARBA00022970"/>
    </source>
</evidence>
<comment type="caution">
    <text evidence="5">The sequence shown here is derived from an EMBL/GenBank/DDBJ whole genome shotgun (WGS) entry which is preliminary data.</text>
</comment>
<feature type="domain" description="Leucine-binding protein" evidence="4">
    <location>
        <begin position="40"/>
        <end position="396"/>
    </location>
</feature>
<dbReference type="InterPro" id="IPR006311">
    <property type="entry name" value="TAT_signal"/>
</dbReference>
<reference evidence="5 6" key="1">
    <citation type="submission" date="2023-07" db="EMBL/GenBank/DDBJ databases">
        <title>Genomic Encyclopedia of Type Strains, Phase IV (KMG-IV): sequencing the most valuable type-strain genomes for metagenomic binning, comparative biology and taxonomic classification.</title>
        <authorList>
            <person name="Goeker M."/>
        </authorList>
    </citation>
    <scope>NUCLEOTIDE SEQUENCE [LARGE SCALE GENOMIC DNA]</scope>
    <source>
        <strain evidence="5 6">DSM 19619</strain>
    </source>
</reference>
<gene>
    <name evidence="5" type="ORF">QO011_003371</name>
</gene>
<keyword evidence="3" id="KW-0813">Transport</keyword>
<dbReference type="SUPFAM" id="SSF53822">
    <property type="entry name" value="Periplasmic binding protein-like I"/>
    <property type="match status" value="1"/>
</dbReference>
<dbReference type="Pfam" id="PF13458">
    <property type="entry name" value="Peripla_BP_6"/>
    <property type="match status" value="1"/>
</dbReference>
<evidence type="ECO:0000256" key="1">
    <source>
        <dbReference type="ARBA" id="ARBA00010062"/>
    </source>
</evidence>
<dbReference type="EMBL" id="JAUSVX010000006">
    <property type="protein sequence ID" value="MDQ0470352.1"/>
    <property type="molecule type" value="Genomic_DNA"/>
</dbReference>
<accession>A0ABU0J7V4</accession>
<sequence>MTEASRPIPKAIDRRTVLKGGLAVAASLSSPGVLRAATPTIRIGHVSPRTGPMAGFAEADPYMLDQIRGLLANGLQIGGKTYTIEIIAKDSQTDESRTAEVAAELILKDKVTIITASSGSVDTNPVANQAELNEVPCITTDNPWESYYYGRNPPKEGFEWTYHFFWGLDEVLQAFTGLWQTQSTNKTVGFLFNTAQDDTSWREAFTKAIGQAGFTIVDPGQFPAFGNDFTPQIAAFRKAGVEIVTGNLFTPDFSTFWTQAAQQGFHPKIVTLGKAFLFPSAIASLGDRANGMGCELWWTPFHPFKSSLTGVSAGQLAGDYEKATQRPWTQPIAFKHALFEVVIDVLKRTQDPDDPQSILAAINATDLHTIVGHVKWPGPVRNVAVTPVVAGQWQKKDGKFGVEIVGNAGHPEIADTAPLIPLG</sequence>
<keyword evidence="3" id="KW-0029">Amino-acid transport</keyword>